<feature type="domain" description="Secretion system C-terminal sorting" evidence="3">
    <location>
        <begin position="1163"/>
        <end position="1234"/>
    </location>
</feature>
<proteinExistence type="predicted"/>
<sequence>MRKIYFLLATLLACISVTAQDGSLDTSFNANIPIDSGTVSTMDNSENPIVAYSVSNTPPVVKKYNNTGNATLTINGFTNGYISALCVLSNGDIVIGGSFTNYAGTGQNYIIKVSPTGVYYSSFTPNIPSSLYNILVIKEQPGTGKILIGGMSNSGTNLICLNANGTTDYTFNAGGTGVGGTTPTIYDIKFYPDGSVLIGGNFSTYNGYTKQKIARLNSNGTLDTSFNVSGINGTVLAITLDNNNAVLIGGNFTFSGTTRKHFIRVNSSGALDTNFVDPTITNPGGSVTDVKAVASLDDGSILIGGTFGTTGGFNRRGISRLAYSGYTHYCFNSDPGLGNPFSRVQKIFVKQNKDFYICGDFPTYNNYSRKSIARLKGKPLNITANNDSGTVTVAGGTAVSNVLANDVLNGSPITLSNNSLTQISSSNTGISLNTSTGAVTVAANTPAGTYTLVYQVCSQVATCTCDSATVTITVTQSITANNDVYQMFAGSTIGVSVRMNDNVNGVQATSSNSTVSLVNPPSGFSFSTSGNLSVAASVTPGIYTLTYQLCATPNNTFCDTATITVSVLGVINAVDDTASAVIGAGLQFNVLSNDTYSGAAATTSNVYISLVTSVPSPITFNTTTGTVTVPASAPSGTYTFTYKICDSLSSYNCSQATVTITVGTPVIIANDDNFMSVCLNGLTGDTSGDVTANDTFNGQPVNDSQITITLINDGGLNNVTISPTGIITIPANTPFGTYVLDYSICYTYNGTSVCDTATVNICINNGLNPGTGANNTVFAVELQPDGYILIGGAFTTYNNVPRNRIARLKPDLSLDESFDPNAIGFNNVVYSIALQSNRILVGGRFTATTTGVPKNCLARLYPDGSLDNSFVNNIFQMSPEYPTSIPQVNCIKFQSNGGIIAGGNFDMINNSPGFTKTQVARFSPSGVSDNTFTSALIDNIGNVWDMYVMPDNSILVGGTFLKVPSGLAILYKVSANGAFDTSFTIGKHIDTSIYERVNAIERTSSGLLLGGYFASYNHVGPKNIAQISASGTLFPFSSFNPQLSSNAGINSVAVDPNTLKIIVGGDFTSFNNNNTKLIARLNSNGSFDPSFVTGAGFYNDPFTNGAVRKIKLQPDGKIVVGGTFTAYNNNQANYVTRLVPNSNPVIQGRLMAPHNGTADVSVSPNPSNGIFNLNFTNYEEQEFEMSIFNTLGQLIKTQKVNTATNLQVDLSNHQAGNYFIRLVNNKETITKIIVVKN</sequence>
<accession>A0ABW8YWU5</accession>
<keyword evidence="1 2" id="KW-0732">Signal</keyword>
<evidence type="ECO:0000256" key="1">
    <source>
        <dbReference type="ARBA" id="ARBA00022729"/>
    </source>
</evidence>
<comment type="caution">
    <text evidence="4">The sequence shown here is derived from an EMBL/GenBank/DDBJ whole genome shotgun (WGS) entry which is preliminary data.</text>
</comment>
<evidence type="ECO:0000256" key="2">
    <source>
        <dbReference type="SAM" id="SignalP"/>
    </source>
</evidence>
<feature type="signal peptide" evidence="2">
    <location>
        <begin position="1"/>
        <end position="19"/>
    </location>
</feature>
<dbReference type="Pfam" id="PF17164">
    <property type="entry name" value="DUF5122"/>
    <property type="match status" value="11"/>
</dbReference>
<gene>
    <name evidence="4" type="ORF">ABS766_04360</name>
</gene>
<evidence type="ECO:0000313" key="5">
    <source>
        <dbReference type="Proteomes" id="UP001629156"/>
    </source>
</evidence>
<reference evidence="4 5" key="1">
    <citation type="submission" date="2024-06" db="EMBL/GenBank/DDBJ databases">
        <authorList>
            <person name="Kaempfer P."/>
            <person name="Viver T."/>
        </authorList>
    </citation>
    <scope>NUCLEOTIDE SEQUENCE [LARGE SCALE GENOMIC DNA]</scope>
    <source>
        <strain evidence="4 5">ST-119</strain>
    </source>
</reference>
<dbReference type="PANTHER" id="PTHR31778">
    <property type="entry name" value="BUD SITE SELECTION PROTEIN RAX2"/>
    <property type="match status" value="1"/>
</dbReference>
<protein>
    <submittedName>
        <fullName evidence="4">T9SS type A sorting domain-containing protein</fullName>
    </submittedName>
</protein>
<dbReference type="Proteomes" id="UP001629156">
    <property type="component" value="Unassembled WGS sequence"/>
</dbReference>
<dbReference type="Pfam" id="PF18962">
    <property type="entry name" value="Por_Secre_tail"/>
    <property type="match status" value="1"/>
</dbReference>
<dbReference type="InterPro" id="IPR013431">
    <property type="entry name" value="Delta_60_rpt"/>
</dbReference>
<dbReference type="Gene3D" id="2.80.10.50">
    <property type="match status" value="5"/>
</dbReference>
<dbReference type="Pfam" id="PF17963">
    <property type="entry name" value="Big_9"/>
    <property type="match status" value="1"/>
</dbReference>
<keyword evidence="5" id="KW-1185">Reference proteome</keyword>
<dbReference type="PANTHER" id="PTHR31778:SF2">
    <property type="entry name" value="BUD SITE SELECTION PROTEIN RAX2"/>
    <property type="match status" value="1"/>
</dbReference>
<evidence type="ECO:0000313" key="4">
    <source>
        <dbReference type="EMBL" id="MFL9843645.1"/>
    </source>
</evidence>
<dbReference type="EMBL" id="JBELPZ010000003">
    <property type="protein sequence ID" value="MFL9843645.1"/>
    <property type="molecule type" value="Genomic_DNA"/>
</dbReference>
<evidence type="ECO:0000259" key="3">
    <source>
        <dbReference type="Pfam" id="PF18962"/>
    </source>
</evidence>
<organism evidence="4 5">
    <name type="scientific">Flavobacterium rhizosphaerae</name>
    <dbReference type="NCBI Taxonomy" id="3163298"/>
    <lineage>
        <taxon>Bacteria</taxon>
        <taxon>Pseudomonadati</taxon>
        <taxon>Bacteroidota</taxon>
        <taxon>Flavobacteriia</taxon>
        <taxon>Flavobacteriales</taxon>
        <taxon>Flavobacteriaceae</taxon>
        <taxon>Flavobacterium</taxon>
    </lineage>
</organism>
<name>A0ABW8YWU5_9FLAO</name>
<dbReference type="NCBIfam" id="TIGR04183">
    <property type="entry name" value="Por_Secre_tail"/>
    <property type="match status" value="1"/>
</dbReference>
<feature type="chain" id="PRO_5047267929" evidence="2">
    <location>
        <begin position="20"/>
        <end position="1237"/>
    </location>
</feature>
<dbReference type="SUPFAM" id="SSF101898">
    <property type="entry name" value="NHL repeat"/>
    <property type="match status" value="1"/>
</dbReference>
<dbReference type="RefSeq" id="WP_408083902.1">
    <property type="nucleotide sequence ID" value="NZ_JBELPZ010000003.1"/>
</dbReference>
<dbReference type="NCBIfam" id="TIGR02608">
    <property type="entry name" value="delta_60_rpt"/>
    <property type="match status" value="6"/>
</dbReference>
<dbReference type="InterPro" id="IPR026444">
    <property type="entry name" value="Secre_tail"/>
</dbReference>